<comment type="caution">
    <text evidence="1">The sequence shown here is derived from an EMBL/GenBank/DDBJ whole genome shotgun (WGS) entry which is preliminary data.</text>
</comment>
<dbReference type="RefSeq" id="WP_006914755.1">
    <property type="nucleotide sequence ID" value="NZ_AFNV02000011.1"/>
</dbReference>
<dbReference type="PRINTS" id="PR00411">
    <property type="entry name" value="PNDRDTASEI"/>
</dbReference>
<evidence type="ECO:0000313" key="2">
    <source>
        <dbReference type="Proteomes" id="UP000006242"/>
    </source>
</evidence>
<dbReference type="Pfam" id="PF13738">
    <property type="entry name" value="Pyr_redox_3"/>
    <property type="match status" value="1"/>
</dbReference>
<dbReference type="InterPro" id="IPR036188">
    <property type="entry name" value="FAD/NAD-bd_sf"/>
</dbReference>
<reference evidence="1 2" key="1">
    <citation type="journal article" date="2011" name="J. Bacteriol.">
        <title>Genome sequence of Salinisphaera shabanensis, a gammaproteobacterium from the harsh, variable environment of the brine-seawater interface of the Shaban Deep in the Red Sea.</title>
        <authorList>
            <person name="Antunes A."/>
            <person name="Alam I."/>
            <person name="Bajic V.B."/>
            <person name="Stingl U."/>
        </authorList>
    </citation>
    <scope>NUCLEOTIDE SEQUENCE [LARGE SCALE GENOMIC DNA]</scope>
    <source>
        <strain evidence="1 2">E1L3A</strain>
    </source>
</reference>
<keyword evidence="1" id="KW-0560">Oxidoreductase</keyword>
<protein>
    <submittedName>
        <fullName evidence="1">Cyclohexanone monooxygenase protein</fullName>
        <ecNumber evidence="1">1.14.13.22</ecNumber>
    </submittedName>
</protein>
<dbReference type="Proteomes" id="UP000006242">
    <property type="component" value="Unassembled WGS sequence"/>
</dbReference>
<dbReference type="GO" id="GO:0018667">
    <property type="term" value="F:cyclohexanone monooxygenase activity"/>
    <property type="evidence" value="ECO:0007669"/>
    <property type="project" value="UniProtKB-EC"/>
</dbReference>
<dbReference type="eggNOG" id="COG2072">
    <property type="taxonomic scope" value="Bacteria"/>
</dbReference>
<dbReference type="PANTHER" id="PTHR42877:SF4">
    <property type="entry name" value="FAD_NAD(P)-BINDING DOMAIN-CONTAINING PROTEIN-RELATED"/>
    <property type="match status" value="1"/>
</dbReference>
<name>U2ELV5_9GAMM</name>
<dbReference type="Gene3D" id="3.50.50.60">
    <property type="entry name" value="FAD/NAD(P)-binding domain"/>
    <property type="match status" value="2"/>
</dbReference>
<dbReference type="SUPFAM" id="SSF51905">
    <property type="entry name" value="FAD/NAD(P)-binding domain"/>
    <property type="match status" value="1"/>
</dbReference>
<organism evidence="1 2">
    <name type="scientific">Salinisphaera shabanensis E1L3A</name>
    <dbReference type="NCBI Taxonomy" id="1033802"/>
    <lineage>
        <taxon>Bacteria</taxon>
        <taxon>Pseudomonadati</taxon>
        <taxon>Pseudomonadota</taxon>
        <taxon>Gammaproteobacteria</taxon>
        <taxon>Salinisphaerales</taxon>
        <taxon>Salinisphaeraceae</taxon>
        <taxon>Salinisphaera</taxon>
    </lineage>
</organism>
<reference evidence="1 2" key="2">
    <citation type="journal article" date="2013" name="PLoS ONE">
        <title>INDIGO - INtegrated Data Warehouse of MIcrobial GenOmes with Examples from the Red Sea Extremophiles.</title>
        <authorList>
            <person name="Alam I."/>
            <person name="Antunes A."/>
            <person name="Kamau A.A."/>
            <person name="Ba Alawi W."/>
            <person name="Kalkatawi M."/>
            <person name="Stingl U."/>
            <person name="Bajic V.B."/>
        </authorList>
    </citation>
    <scope>NUCLEOTIDE SEQUENCE [LARGE SCALE GENOMIC DNA]</scope>
    <source>
        <strain evidence="1 2">E1L3A</strain>
    </source>
</reference>
<dbReference type="OrthoDB" id="9766402at2"/>
<keyword evidence="2" id="KW-1185">Reference proteome</keyword>
<dbReference type="EC" id="1.14.13.22" evidence="1"/>
<evidence type="ECO:0000313" key="1">
    <source>
        <dbReference type="EMBL" id="ERJ19167.1"/>
    </source>
</evidence>
<sequence length="518" mass="58034">MAVTELVSRLNPLTSHPKIDTDMHIAIIGAGFSGLGMAIRLKEAGVDSFTILERGREVGGTWRDNHYPGAACDVHSHLYSFSFEQSATWSRSFGQQPEIFDYIKRCTDKYKLRQHVRFNTTIVGADFDEDTGIWNVHTADGETLTANVVVSAVGALADPAWPRIEGLDSFTGKLMHTAQWDDDYDLAGKRVAVIGSGASAIQVVPEVAKQAEQLTVFQRTPSWIMPKPDRPISAEKQAEYQESPSKLYRRRAKIYWINELFAPFVISDFGPFKRVAENMAKGHIKKQVKDPAMRKQVTPDYKIGCKRILISNDWYPALQRDNVELISDGPAKITENGIVTQDGRTVEVDAIVCATGFKVPSKAAPFPTKGRQGVDLNAAWDDGAEAYKGVTVSGFPNLFFLMGPNTGPSHTSVLAFTEQQMDYTLQAIAHMAKKKLRFIDVKQAVQDKFNRGIQWRMKYTSWTSGCNSWYLTDSGKNTTLYPGFNWEYKLRLMRYKPSEYEEVKQSASKAARSRKKAA</sequence>
<dbReference type="InterPro" id="IPR051209">
    <property type="entry name" value="FAD-bind_Monooxygenase_sf"/>
</dbReference>
<dbReference type="EMBL" id="AFNV02000011">
    <property type="protein sequence ID" value="ERJ19167.1"/>
    <property type="molecule type" value="Genomic_DNA"/>
</dbReference>
<dbReference type="STRING" id="1033802.SSPSH_001775"/>
<dbReference type="AlphaFoldDB" id="U2ELV5"/>
<proteinExistence type="predicted"/>
<dbReference type="PANTHER" id="PTHR42877">
    <property type="entry name" value="L-ORNITHINE N(5)-MONOOXYGENASE-RELATED"/>
    <property type="match status" value="1"/>
</dbReference>
<accession>U2ELV5</accession>
<gene>
    <name evidence="1" type="ORF">SSPSH_001775</name>
</gene>
<keyword evidence="1" id="KW-0503">Monooxygenase</keyword>